<keyword evidence="2" id="KW-0645">Protease</keyword>
<comment type="caution">
    <text evidence="7">The sequence shown here is derived from an EMBL/GenBank/DDBJ whole genome shotgun (WGS) entry which is preliminary data.</text>
</comment>
<reference evidence="7" key="1">
    <citation type="submission" date="2023-06" db="EMBL/GenBank/DDBJ databases">
        <title>Genome-scale phylogeny and comparative genomics of the fungal order Sordariales.</title>
        <authorList>
            <consortium name="Lawrence Berkeley National Laboratory"/>
            <person name="Hensen N."/>
            <person name="Bonometti L."/>
            <person name="Westerberg I."/>
            <person name="Brannstrom I.O."/>
            <person name="Guillou S."/>
            <person name="Cros-Aarteil S."/>
            <person name="Calhoun S."/>
            <person name="Haridas S."/>
            <person name="Kuo A."/>
            <person name="Mondo S."/>
            <person name="Pangilinan J."/>
            <person name="Riley R."/>
            <person name="Labutti K."/>
            <person name="Andreopoulos B."/>
            <person name="Lipzen A."/>
            <person name="Chen C."/>
            <person name="Yanf M."/>
            <person name="Daum C."/>
            <person name="Ng V."/>
            <person name="Clum A."/>
            <person name="Steindorff A."/>
            <person name="Ohm R."/>
            <person name="Martin F."/>
            <person name="Silar P."/>
            <person name="Natvig D."/>
            <person name="Lalanne C."/>
            <person name="Gautier V."/>
            <person name="Ament-Velasquez S.L."/>
            <person name="Kruys A."/>
            <person name="Hutchinson M.I."/>
            <person name="Powell A.J."/>
            <person name="Barry K."/>
            <person name="Miller A.N."/>
            <person name="Grigoriev I.V."/>
            <person name="Debuchy R."/>
            <person name="Gladieux P."/>
            <person name="Thoren M.H."/>
            <person name="Johannesson H."/>
        </authorList>
    </citation>
    <scope>NUCLEOTIDE SEQUENCE</scope>
    <source>
        <strain evidence="7">SMH2532-1</strain>
    </source>
</reference>
<dbReference type="Pfam" id="PF05577">
    <property type="entry name" value="Peptidase_S28"/>
    <property type="match status" value="1"/>
</dbReference>
<dbReference type="GO" id="GO:0008239">
    <property type="term" value="F:dipeptidyl-peptidase activity"/>
    <property type="evidence" value="ECO:0007669"/>
    <property type="project" value="TreeGrafter"/>
</dbReference>
<evidence type="ECO:0000256" key="2">
    <source>
        <dbReference type="ARBA" id="ARBA00022670"/>
    </source>
</evidence>
<dbReference type="PANTHER" id="PTHR11010">
    <property type="entry name" value="PROTEASE S28 PRO-X CARBOXYPEPTIDASE-RELATED"/>
    <property type="match status" value="1"/>
</dbReference>
<evidence type="ECO:0000256" key="4">
    <source>
        <dbReference type="ARBA" id="ARBA00022801"/>
    </source>
</evidence>
<keyword evidence="8" id="KW-1185">Reference proteome</keyword>
<evidence type="ECO:0000256" key="6">
    <source>
        <dbReference type="SAM" id="SignalP"/>
    </source>
</evidence>
<accession>A0AA39Y0X7</accession>
<comment type="similarity">
    <text evidence="1">Belongs to the peptidase S28 family.</text>
</comment>
<organism evidence="7 8">
    <name type="scientific">Cercophora newfieldiana</name>
    <dbReference type="NCBI Taxonomy" id="92897"/>
    <lineage>
        <taxon>Eukaryota</taxon>
        <taxon>Fungi</taxon>
        <taxon>Dikarya</taxon>
        <taxon>Ascomycota</taxon>
        <taxon>Pezizomycotina</taxon>
        <taxon>Sordariomycetes</taxon>
        <taxon>Sordariomycetidae</taxon>
        <taxon>Sordariales</taxon>
        <taxon>Lasiosphaeriaceae</taxon>
        <taxon>Cercophora</taxon>
    </lineage>
</organism>
<keyword evidence="5" id="KW-0325">Glycoprotein</keyword>
<name>A0AA39Y0X7_9PEZI</name>
<feature type="signal peptide" evidence="6">
    <location>
        <begin position="1"/>
        <end position="17"/>
    </location>
</feature>
<evidence type="ECO:0000313" key="8">
    <source>
        <dbReference type="Proteomes" id="UP001174936"/>
    </source>
</evidence>
<proteinExistence type="inferred from homology"/>
<dbReference type="GO" id="GO:0006508">
    <property type="term" value="P:proteolysis"/>
    <property type="evidence" value="ECO:0007669"/>
    <property type="project" value="UniProtKB-KW"/>
</dbReference>
<feature type="chain" id="PRO_5041398301" evidence="6">
    <location>
        <begin position="18"/>
        <end position="550"/>
    </location>
</feature>
<dbReference type="Proteomes" id="UP001174936">
    <property type="component" value="Unassembled WGS sequence"/>
</dbReference>
<keyword evidence="3 6" id="KW-0732">Signal</keyword>
<dbReference type="AlphaFoldDB" id="A0AA39Y0X7"/>
<dbReference type="Gene3D" id="3.40.50.1820">
    <property type="entry name" value="alpha/beta hydrolase"/>
    <property type="match status" value="2"/>
</dbReference>
<dbReference type="SUPFAM" id="SSF53474">
    <property type="entry name" value="alpha/beta-Hydrolases"/>
    <property type="match status" value="1"/>
</dbReference>
<sequence length="550" mass="61810">MKSLLYLQLLLVSVASAGFRFQGTELGPIDPETEHLSKRSEPFNGWGTFDQLLDHAHPDLGTFKQRYWYGTEFWKGPGSPIIVTTPGEQSAEDFNTTYLGTKRLSGVFAKELGGAVIVLEHRYWGESSPFDTLSVKNLQHLTLNNSIKDLSYFAKNLVLPFDPSGGSSPAEAPWIFSGCSYAGGLASWSSVLDPGTYWAYHASSAVVQSIEDFWTYFVPVMEATPQNCSADLQAVITHVDETLLNGSPKVKADLKAKFKLEDLTDADFAGALEWGTWTWQKAQFHTIKSQGSSPYHQFCDYVENMYLREKNSYVRKVPGPEGVGLQKALDGYAQWMTNILLPSFCESYRYPEFQGSMNTLCLQQQNRSNPLFTDLAVNNTGNRQWNWMLCNQPFEWWQTGSPPDLPTLVSRYVNVDYWRSQCEYWFPLEADFNSSYTYSLARGKDATDVNAFTGGWLATNSTRIMHVNGELDPWRGATLSAIDRPGGPAKSQGGRVVKLLKGGTHCSDTYGQNWEVSEGARRLKDEEVAIMKMWVGQFYAERGKEWKGGF</sequence>
<dbReference type="EMBL" id="JAULSV010000005">
    <property type="protein sequence ID" value="KAK0643964.1"/>
    <property type="molecule type" value="Genomic_DNA"/>
</dbReference>
<keyword evidence="4" id="KW-0378">Hydrolase</keyword>
<dbReference type="PANTHER" id="PTHR11010:SF23">
    <property type="entry name" value="SERINE PEPTIDASE"/>
    <property type="match status" value="1"/>
</dbReference>
<evidence type="ECO:0000256" key="3">
    <source>
        <dbReference type="ARBA" id="ARBA00022729"/>
    </source>
</evidence>
<evidence type="ECO:0000313" key="7">
    <source>
        <dbReference type="EMBL" id="KAK0643964.1"/>
    </source>
</evidence>
<evidence type="ECO:0000256" key="5">
    <source>
        <dbReference type="ARBA" id="ARBA00023180"/>
    </source>
</evidence>
<gene>
    <name evidence="7" type="ORF">B0T16DRAFT_430330</name>
</gene>
<protein>
    <submittedName>
        <fullName evidence="7">Serine-type peptidase-like protein</fullName>
    </submittedName>
</protein>
<dbReference type="InterPro" id="IPR029058">
    <property type="entry name" value="AB_hydrolase_fold"/>
</dbReference>
<evidence type="ECO:0000256" key="1">
    <source>
        <dbReference type="ARBA" id="ARBA00011079"/>
    </source>
</evidence>
<dbReference type="InterPro" id="IPR008758">
    <property type="entry name" value="Peptidase_S28"/>
</dbReference>
<dbReference type="GO" id="GO:0070008">
    <property type="term" value="F:serine-type exopeptidase activity"/>
    <property type="evidence" value="ECO:0007669"/>
    <property type="project" value="InterPro"/>
</dbReference>